<name>A0A1V9G6I0_9BACT</name>
<proteinExistence type="predicted"/>
<sequence>MKSKLLYLAGLVCIFLIACNKSDSSNDTNNPPAVTRDWFKLKTILKTTFNKTAFYSGDSTDVQIDSVNNKIILKQYGLAKRSNDTSIQTFTYNSNNQLVLYEHIDAYTDLYISRMEFVRNANGQVTKVLSQYKNGVMASSEGTVTYDKRGDTTFITFLDSAHKHTSYYEDGQDYYQQALVNNKVVYIKSFPIISAYRTDSSVNKLEYDAAGNLITETYQYGKYTPDVYTYQYQSEQLNDYGKFIKQLSGDLFWFYRKNLFFLTYAEIGQNAGGNVLQTVKRNNTVYLSYTNGFDVNGNLSTVSHPLTNVVGGSYSITTQYKYRP</sequence>
<evidence type="ECO:0000313" key="3">
    <source>
        <dbReference type="Proteomes" id="UP000192796"/>
    </source>
</evidence>
<gene>
    <name evidence="2" type="ORF">A3860_12160</name>
</gene>
<evidence type="ECO:0000313" key="2">
    <source>
        <dbReference type="EMBL" id="OQP66251.1"/>
    </source>
</evidence>
<evidence type="ECO:0000256" key="1">
    <source>
        <dbReference type="SAM" id="SignalP"/>
    </source>
</evidence>
<dbReference type="PROSITE" id="PS51257">
    <property type="entry name" value="PROKAR_LIPOPROTEIN"/>
    <property type="match status" value="1"/>
</dbReference>
<feature type="signal peptide" evidence="1">
    <location>
        <begin position="1"/>
        <end position="20"/>
    </location>
</feature>
<comment type="caution">
    <text evidence="2">The sequence shown here is derived from an EMBL/GenBank/DDBJ whole genome shotgun (WGS) entry which is preliminary data.</text>
</comment>
<dbReference type="AlphaFoldDB" id="A0A1V9G6I0"/>
<keyword evidence="3" id="KW-1185">Reference proteome</keyword>
<keyword evidence="1" id="KW-0732">Signal</keyword>
<protein>
    <recommendedName>
        <fullName evidence="4">DUF4595 domain-containing protein</fullName>
    </recommendedName>
</protein>
<feature type="chain" id="PRO_5012596493" description="DUF4595 domain-containing protein" evidence="1">
    <location>
        <begin position="21"/>
        <end position="324"/>
    </location>
</feature>
<dbReference type="Proteomes" id="UP000192796">
    <property type="component" value="Unassembled WGS sequence"/>
</dbReference>
<dbReference type="OrthoDB" id="650294at2"/>
<accession>A0A1V9G6I0</accession>
<organism evidence="2 3">
    <name type="scientific">Niastella vici</name>
    <dbReference type="NCBI Taxonomy" id="1703345"/>
    <lineage>
        <taxon>Bacteria</taxon>
        <taxon>Pseudomonadati</taxon>
        <taxon>Bacteroidota</taxon>
        <taxon>Chitinophagia</taxon>
        <taxon>Chitinophagales</taxon>
        <taxon>Chitinophagaceae</taxon>
        <taxon>Niastella</taxon>
    </lineage>
</organism>
<evidence type="ECO:0008006" key="4">
    <source>
        <dbReference type="Google" id="ProtNLM"/>
    </source>
</evidence>
<reference evidence="2 3" key="1">
    <citation type="submission" date="2016-03" db="EMBL/GenBank/DDBJ databases">
        <title>Niastella vici sp. nov., isolated from farmland soil.</title>
        <authorList>
            <person name="Chen L."/>
            <person name="Wang D."/>
            <person name="Yang S."/>
            <person name="Wang G."/>
        </authorList>
    </citation>
    <scope>NUCLEOTIDE SEQUENCE [LARGE SCALE GENOMIC DNA]</scope>
    <source>
        <strain evidence="2 3">DJ57</strain>
    </source>
</reference>
<dbReference type="RefSeq" id="WP_081145186.1">
    <property type="nucleotide sequence ID" value="NZ_LVYD01000002.1"/>
</dbReference>
<dbReference type="EMBL" id="LVYD01000002">
    <property type="protein sequence ID" value="OQP66251.1"/>
    <property type="molecule type" value="Genomic_DNA"/>
</dbReference>